<dbReference type="RefSeq" id="WP_147866411.1">
    <property type="nucleotide sequence ID" value="NZ_CP036264.1"/>
</dbReference>
<dbReference type="AlphaFoldDB" id="A0A5B9MAR8"/>
<dbReference type="SUPFAM" id="SSF51735">
    <property type="entry name" value="NAD(P)-binding Rossmann-fold domains"/>
    <property type="match status" value="1"/>
</dbReference>
<sequence length="348" mass="37345">MTTTAGLPDRIEDESQLETLLVAPSAELVEFAASLSGPIVVLGAGGKMGPTLAARAQAAIDQAGADAHVVAVSRFSDPAAREWLKGYGVQTIAADLLCQDSLSQLPDANTIVYLVGSKFGTRQNPSHTWAVNTIAPALAMQRYPTSTFVALSTGNVYPFSPIDRGGSLESDPLAPVGEYAYAAVGRERIFDHFSRQDGTPVAMIRLNYATDLRYGVLTDLATKVARGETIDLAQGYFNCIWQGDANDLILRALPLAESPPRPINLTSVETFSVREVATRFAELMNCSVRFSGQESETALLSNASQCSELLGAPATPMQQVIRWTADWVQHGGRLLGKPTHFEVRDGAF</sequence>
<dbReference type="Gene3D" id="3.40.50.720">
    <property type="entry name" value="NAD(P)-binding Rossmann-like Domain"/>
    <property type="match status" value="1"/>
</dbReference>
<protein>
    <submittedName>
        <fullName evidence="2">NAD dependent epimerase/dehydratase family protein</fullName>
    </submittedName>
</protein>
<proteinExistence type="predicted"/>
<reference evidence="2 3" key="1">
    <citation type="submission" date="2019-02" db="EMBL/GenBank/DDBJ databases">
        <title>Planctomycetal bacteria perform biofilm scaping via a novel small molecule.</title>
        <authorList>
            <person name="Jeske O."/>
            <person name="Boedeker C."/>
            <person name="Wiegand S."/>
            <person name="Breitling P."/>
            <person name="Kallscheuer N."/>
            <person name="Jogler M."/>
            <person name="Rohde M."/>
            <person name="Petersen J."/>
            <person name="Medema M.H."/>
            <person name="Surup F."/>
            <person name="Jogler C."/>
        </authorList>
    </citation>
    <scope>NUCLEOTIDE SEQUENCE [LARGE SCALE GENOMIC DNA]</scope>
    <source>
        <strain evidence="2 3">Mal15</strain>
    </source>
</reference>
<dbReference type="KEGG" id="smam:Mal15_06430"/>
<dbReference type="InterPro" id="IPR036291">
    <property type="entry name" value="NAD(P)-bd_dom_sf"/>
</dbReference>
<dbReference type="Pfam" id="PF01370">
    <property type="entry name" value="Epimerase"/>
    <property type="match status" value="1"/>
</dbReference>
<gene>
    <name evidence="2" type="ORF">Mal15_06430</name>
</gene>
<dbReference type="EMBL" id="CP036264">
    <property type="protein sequence ID" value="QEF96615.1"/>
    <property type="molecule type" value="Genomic_DNA"/>
</dbReference>
<name>A0A5B9MAR8_9BACT</name>
<accession>A0A5B9MAR8</accession>
<evidence type="ECO:0000259" key="1">
    <source>
        <dbReference type="Pfam" id="PF01370"/>
    </source>
</evidence>
<organism evidence="2 3">
    <name type="scientific">Stieleria maiorica</name>
    <dbReference type="NCBI Taxonomy" id="2795974"/>
    <lineage>
        <taxon>Bacteria</taxon>
        <taxon>Pseudomonadati</taxon>
        <taxon>Planctomycetota</taxon>
        <taxon>Planctomycetia</taxon>
        <taxon>Pirellulales</taxon>
        <taxon>Pirellulaceae</taxon>
        <taxon>Stieleria</taxon>
    </lineage>
</organism>
<feature type="domain" description="NAD-dependent epimerase/dehydratase" evidence="1">
    <location>
        <begin position="39"/>
        <end position="206"/>
    </location>
</feature>
<evidence type="ECO:0000313" key="2">
    <source>
        <dbReference type="EMBL" id="QEF96615.1"/>
    </source>
</evidence>
<dbReference type="Proteomes" id="UP000321353">
    <property type="component" value="Chromosome"/>
</dbReference>
<dbReference type="InterPro" id="IPR001509">
    <property type="entry name" value="Epimerase_deHydtase"/>
</dbReference>
<evidence type="ECO:0000313" key="3">
    <source>
        <dbReference type="Proteomes" id="UP000321353"/>
    </source>
</evidence>
<keyword evidence="3" id="KW-1185">Reference proteome</keyword>